<sequence>MILYLNLIANISLAVTLQRELDINFEHRNCSTYIATKKAPENLYEFDLNNLDEIEESQVEEESNESLSIVYKLQKLVVKIYVLPQ</sequence>
<evidence type="ECO:0000313" key="1">
    <source>
        <dbReference type="EMBL" id="GES92042.1"/>
    </source>
</evidence>
<dbReference type="Proteomes" id="UP000615446">
    <property type="component" value="Unassembled WGS sequence"/>
</dbReference>
<protein>
    <submittedName>
        <fullName evidence="1">Uncharacterized protein</fullName>
    </submittedName>
</protein>
<evidence type="ECO:0000313" key="2">
    <source>
        <dbReference type="Proteomes" id="UP000615446"/>
    </source>
</evidence>
<organism evidence="1 2">
    <name type="scientific">Rhizophagus clarus</name>
    <dbReference type="NCBI Taxonomy" id="94130"/>
    <lineage>
        <taxon>Eukaryota</taxon>
        <taxon>Fungi</taxon>
        <taxon>Fungi incertae sedis</taxon>
        <taxon>Mucoromycota</taxon>
        <taxon>Glomeromycotina</taxon>
        <taxon>Glomeromycetes</taxon>
        <taxon>Glomerales</taxon>
        <taxon>Glomeraceae</taxon>
        <taxon>Rhizophagus</taxon>
    </lineage>
</organism>
<accession>A0A8H3LSQ8</accession>
<reference evidence="1" key="1">
    <citation type="submission" date="2019-10" db="EMBL/GenBank/DDBJ databases">
        <title>Conservation and host-specific expression of non-tandemly repeated heterogenous ribosome RNA gene in arbuscular mycorrhizal fungi.</title>
        <authorList>
            <person name="Maeda T."/>
            <person name="Kobayashi Y."/>
            <person name="Nakagawa T."/>
            <person name="Ezawa T."/>
            <person name="Yamaguchi K."/>
            <person name="Bino T."/>
            <person name="Nishimoto Y."/>
            <person name="Shigenobu S."/>
            <person name="Kawaguchi M."/>
        </authorList>
    </citation>
    <scope>NUCLEOTIDE SEQUENCE</scope>
    <source>
        <strain evidence="1">HR1</strain>
    </source>
</reference>
<gene>
    <name evidence="1" type="ORF">RCL2_001884400</name>
</gene>
<proteinExistence type="predicted"/>
<comment type="caution">
    <text evidence="1">The sequence shown here is derived from an EMBL/GenBank/DDBJ whole genome shotgun (WGS) entry which is preliminary data.</text>
</comment>
<dbReference type="EMBL" id="BLAL01000208">
    <property type="protein sequence ID" value="GES92042.1"/>
    <property type="molecule type" value="Genomic_DNA"/>
</dbReference>
<dbReference type="AlphaFoldDB" id="A0A8H3LSQ8"/>
<name>A0A8H3LSQ8_9GLOM</name>